<gene>
    <name evidence="6" type="ORF">L484_007973</name>
</gene>
<keyword evidence="2 4" id="KW-0328">Glycosyltransferase</keyword>
<keyword evidence="3 4" id="KW-0808">Transferase</keyword>
<reference evidence="7" key="1">
    <citation type="submission" date="2013-01" db="EMBL/GenBank/DDBJ databases">
        <title>Draft Genome Sequence of a Mulberry Tree, Morus notabilis C.K. Schneid.</title>
        <authorList>
            <person name="He N."/>
            <person name="Zhao S."/>
        </authorList>
    </citation>
    <scope>NUCLEOTIDE SEQUENCE</scope>
</reference>
<dbReference type="FunFam" id="3.40.50.2000:FF:000103">
    <property type="entry name" value="Glycosyltransferase"/>
    <property type="match status" value="1"/>
</dbReference>
<dbReference type="EMBL" id="KE343942">
    <property type="protein sequence ID" value="EXB48394.1"/>
    <property type="molecule type" value="Genomic_DNA"/>
</dbReference>
<proteinExistence type="inferred from homology"/>
<evidence type="ECO:0000256" key="3">
    <source>
        <dbReference type="ARBA" id="ARBA00022679"/>
    </source>
</evidence>
<organism evidence="6 7">
    <name type="scientific">Morus notabilis</name>
    <dbReference type="NCBI Taxonomy" id="981085"/>
    <lineage>
        <taxon>Eukaryota</taxon>
        <taxon>Viridiplantae</taxon>
        <taxon>Streptophyta</taxon>
        <taxon>Embryophyta</taxon>
        <taxon>Tracheophyta</taxon>
        <taxon>Spermatophyta</taxon>
        <taxon>Magnoliopsida</taxon>
        <taxon>eudicotyledons</taxon>
        <taxon>Gunneridae</taxon>
        <taxon>Pentapetalae</taxon>
        <taxon>rosids</taxon>
        <taxon>fabids</taxon>
        <taxon>Rosales</taxon>
        <taxon>Moraceae</taxon>
        <taxon>Moreae</taxon>
        <taxon>Morus</taxon>
    </lineage>
</organism>
<comment type="similarity">
    <text evidence="1 4">Belongs to the UDP-glycosyltransferase family.</text>
</comment>
<dbReference type="Proteomes" id="UP000030645">
    <property type="component" value="Unassembled WGS sequence"/>
</dbReference>
<dbReference type="InterPro" id="IPR002213">
    <property type="entry name" value="UDP_glucos_trans"/>
</dbReference>
<dbReference type="PANTHER" id="PTHR48047:SF84">
    <property type="entry name" value="GLYCOSYLTRANSFERASE"/>
    <property type="match status" value="1"/>
</dbReference>
<evidence type="ECO:0000256" key="2">
    <source>
        <dbReference type="ARBA" id="ARBA00022676"/>
    </source>
</evidence>
<keyword evidence="7" id="KW-1185">Reference proteome</keyword>
<dbReference type="Gene3D" id="3.40.50.2000">
    <property type="entry name" value="Glycogen Phosphorylase B"/>
    <property type="match status" value="2"/>
</dbReference>
<dbReference type="eggNOG" id="KOG1192">
    <property type="taxonomic scope" value="Eukaryota"/>
</dbReference>
<dbReference type="SUPFAM" id="SSF53756">
    <property type="entry name" value="UDP-Glycosyltransferase/glycogen phosphorylase"/>
    <property type="match status" value="1"/>
</dbReference>
<evidence type="ECO:0000256" key="4">
    <source>
        <dbReference type="RuleBase" id="RU003718"/>
    </source>
</evidence>
<accession>W9QXF4</accession>
<dbReference type="PANTHER" id="PTHR48047">
    <property type="entry name" value="GLYCOSYLTRANSFERASE"/>
    <property type="match status" value="1"/>
</dbReference>
<dbReference type="FunFam" id="3.40.50.2000:FF:000064">
    <property type="entry name" value="Glycosyltransferase"/>
    <property type="match status" value="1"/>
</dbReference>
<dbReference type="PROSITE" id="PS00375">
    <property type="entry name" value="UDPGT"/>
    <property type="match status" value="1"/>
</dbReference>
<dbReference type="EC" id="2.4.1.-" evidence="5"/>
<dbReference type="GO" id="GO:0035251">
    <property type="term" value="F:UDP-glucosyltransferase activity"/>
    <property type="evidence" value="ECO:0007669"/>
    <property type="project" value="TreeGrafter"/>
</dbReference>
<protein>
    <recommendedName>
        <fullName evidence="5">Glycosyltransferase</fullName>
        <ecNumber evidence="5">2.4.1.-</ecNumber>
    </recommendedName>
</protein>
<dbReference type="InterPro" id="IPR035595">
    <property type="entry name" value="UDP_glycos_trans_CS"/>
</dbReference>
<name>W9QXF4_9ROSA</name>
<dbReference type="KEGG" id="mnt:21391363"/>
<evidence type="ECO:0000256" key="1">
    <source>
        <dbReference type="ARBA" id="ARBA00009995"/>
    </source>
</evidence>
<dbReference type="Pfam" id="PF00201">
    <property type="entry name" value="UDPGT"/>
    <property type="match status" value="1"/>
</dbReference>
<sequence>MVSETENSRNVVLFPFMAQGHIIPFIALANQLQKKHNCTITFVTTKLNIPKISSSLPPNSSIHLLTIPFCGSGHGLPPGVENTDVLPYHLLPNFFQASFSLKPSFRKLISDLSPRPLCIIADMFFGWSHEIAREFGVFHALFCGGGAFGFACFHSLWLNLPHLKNVTNETITVPDFPEASRIHVTQMSENLRDANGDKFTAVIQKLLSLWENADAMLFNTVEELEAKTGLLYFRRKLGRPAWPIGPVVLPVLARKEGAIITFTSEMCIKWLDSKPAWSVLYVSFGSMNTISTSQMMELAMALESSGKNFIWVVRPPIGYDINGEFRAEEWLPKGFEDRIRESERGLIVHKWAPQVDILSHEAVSAFLSHCGWNSVIEALTHGVPIIGWPLAADQFYNAKFLEEELGVCVEVARGKSSRVGHEEMVKKIELVMKVGSEKGNEIRRKVCEVGDIMRDALRDENGCKGSSIKAMDEFLNAALLKRETYIMSTSRMIDNE</sequence>
<dbReference type="AlphaFoldDB" id="W9QXF4"/>
<evidence type="ECO:0000313" key="7">
    <source>
        <dbReference type="Proteomes" id="UP000030645"/>
    </source>
</evidence>
<dbReference type="CDD" id="cd03784">
    <property type="entry name" value="GT1_Gtf-like"/>
    <property type="match status" value="1"/>
</dbReference>
<evidence type="ECO:0000256" key="5">
    <source>
        <dbReference type="RuleBase" id="RU362057"/>
    </source>
</evidence>
<dbReference type="OrthoDB" id="5835829at2759"/>
<evidence type="ECO:0000313" key="6">
    <source>
        <dbReference type="EMBL" id="EXB48394.1"/>
    </source>
</evidence>